<accession>A0ABS1TGJ2</accession>
<comment type="caution">
    <text evidence="1">The sequence shown here is derived from an EMBL/GenBank/DDBJ whole genome shotgun (WGS) entry which is preliminary data.</text>
</comment>
<sequence length="180" mass="21387">MNIDDLYITNYREAGGLPLHSITRLTKEEAYALASKLSQASLSKRDRYGDYFDTYYHKRLRTEEWLYNEFTSLKGEPQTHHPIYFTLLESERLHSFFGNDNNVKILLKDIEASHISFTPRDSMHLMDMGRTENTVWRKEDLFRLINESKQDILQFIRSTPEKYGLVGGYIEVQLWNDIYF</sequence>
<name>A0ABS1TGJ2_9CLOT</name>
<proteinExistence type="predicted"/>
<dbReference type="RefSeq" id="WP_202751255.1">
    <property type="nucleotide sequence ID" value="NZ_JAESWC010000023.1"/>
</dbReference>
<dbReference type="Proteomes" id="UP000632377">
    <property type="component" value="Unassembled WGS sequence"/>
</dbReference>
<reference evidence="1 2" key="1">
    <citation type="submission" date="2021-01" db="EMBL/GenBank/DDBJ databases">
        <title>Genome public.</title>
        <authorList>
            <person name="Liu C."/>
            <person name="Sun Q."/>
        </authorList>
    </citation>
    <scope>NUCLEOTIDE SEQUENCE [LARGE SCALE GENOMIC DNA]</scope>
    <source>
        <strain evidence="1 2">YIM B02515</strain>
    </source>
</reference>
<keyword evidence="2" id="KW-1185">Reference proteome</keyword>
<evidence type="ECO:0000313" key="1">
    <source>
        <dbReference type="EMBL" id="MBL4938491.1"/>
    </source>
</evidence>
<protein>
    <submittedName>
        <fullName evidence="1">Uncharacterized protein</fullName>
    </submittedName>
</protein>
<organism evidence="1 2">
    <name type="scientific">Clostridium rhizosphaerae</name>
    <dbReference type="NCBI Taxonomy" id="2803861"/>
    <lineage>
        <taxon>Bacteria</taxon>
        <taxon>Bacillati</taxon>
        <taxon>Bacillota</taxon>
        <taxon>Clostridia</taxon>
        <taxon>Eubacteriales</taxon>
        <taxon>Clostridiaceae</taxon>
        <taxon>Clostridium</taxon>
    </lineage>
</organism>
<dbReference type="EMBL" id="JAESWC010000023">
    <property type="protein sequence ID" value="MBL4938491.1"/>
    <property type="molecule type" value="Genomic_DNA"/>
</dbReference>
<gene>
    <name evidence="1" type="ORF">JK636_22565</name>
</gene>
<evidence type="ECO:0000313" key="2">
    <source>
        <dbReference type="Proteomes" id="UP000632377"/>
    </source>
</evidence>